<dbReference type="GO" id="GO:0010150">
    <property type="term" value="P:leaf senescence"/>
    <property type="evidence" value="ECO:0007669"/>
    <property type="project" value="UniProtKB-ARBA"/>
</dbReference>
<feature type="region of interest" description="Disordered" evidence="2">
    <location>
        <begin position="64"/>
        <end position="84"/>
    </location>
</feature>
<dbReference type="PANTHER" id="PTHR33083">
    <property type="entry name" value="EXPRESSED PROTEIN"/>
    <property type="match status" value="1"/>
</dbReference>
<evidence type="ECO:0008006" key="5">
    <source>
        <dbReference type="Google" id="ProtNLM"/>
    </source>
</evidence>
<reference evidence="3 4" key="1">
    <citation type="journal article" date="2022" name="Nat. Plants">
        <title>Genomes of leafy and leafless Platanthera orchids illuminate the evolution of mycoheterotrophy.</title>
        <authorList>
            <person name="Li M.H."/>
            <person name="Liu K.W."/>
            <person name="Li Z."/>
            <person name="Lu H.C."/>
            <person name="Ye Q.L."/>
            <person name="Zhang D."/>
            <person name="Wang J.Y."/>
            <person name="Li Y.F."/>
            <person name="Zhong Z.M."/>
            <person name="Liu X."/>
            <person name="Yu X."/>
            <person name="Liu D.K."/>
            <person name="Tu X.D."/>
            <person name="Liu B."/>
            <person name="Hao Y."/>
            <person name="Liao X.Y."/>
            <person name="Jiang Y.T."/>
            <person name="Sun W.H."/>
            <person name="Chen J."/>
            <person name="Chen Y.Q."/>
            <person name="Ai Y."/>
            <person name="Zhai J.W."/>
            <person name="Wu S.S."/>
            <person name="Zhou Z."/>
            <person name="Hsiao Y.Y."/>
            <person name="Wu W.L."/>
            <person name="Chen Y.Y."/>
            <person name="Lin Y.F."/>
            <person name="Hsu J.L."/>
            <person name="Li C.Y."/>
            <person name="Wang Z.W."/>
            <person name="Zhao X."/>
            <person name="Zhong W.Y."/>
            <person name="Ma X.K."/>
            <person name="Ma L."/>
            <person name="Huang J."/>
            <person name="Chen G.Z."/>
            <person name="Huang M.Z."/>
            <person name="Huang L."/>
            <person name="Peng D.H."/>
            <person name="Luo Y.B."/>
            <person name="Zou S.Q."/>
            <person name="Chen S.P."/>
            <person name="Lan S."/>
            <person name="Tsai W.C."/>
            <person name="Van de Peer Y."/>
            <person name="Liu Z.J."/>
        </authorList>
    </citation>
    <scope>NUCLEOTIDE SEQUENCE [LARGE SCALE GENOMIC DNA]</scope>
    <source>
        <strain evidence="3">Lor287</strain>
    </source>
</reference>
<comment type="caution">
    <text evidence="3">The sequence shown here is derived from an EMBL/GenBank/DDBJ whole genome shotgun (WGS) entry which is preliminary data.</text>
</comment>
<dbReference type="Proteomes" id="UP001418222">
    <property type="component" value="Unassembled WGS sequence"/>
</dbReference>
<evidence type="ECO:0000256" key="1">
    <source>
        <dbReference type="ARBA" id="ARBA00034773"/>
    </source>
</evidence>
<feature type="compositionally biased region" description="Acidic residues" evidence="2">
    <location>
        <begin position="162"/>
        <end position="173"/>
    </location>
</feature>
<evidence type="ECO:0000256" key="2">
    <source>
        <dbReference type="SAM" id="MobiDB-lite"/>
    </source>
</evidence>
<dbReference type="EMBL" id="JBBWWQ010000001">
    <property type="protein sequence ID" value="KAK8956896.1"/>
    <property type="molecule type" value="Genomic_DNA"/>
</dbReference>
<accession>A0AAP0GFF2</accession>
<feature type="region of interest" description="Disordered" evidence="2">
    <location>
        <begin position="151"/>
        <end position="173"/>
    </location>
</feature>
<dbReference type="AlphaFoldDB" id="A0AAP0GFF2"/>
<evidence type="ECO:0000313" key="3">
    <source>
        <dbReference type="EMBL" id="KAK8956896.1"/>
    </source>
</evidence>
<dbReference type="InterPro" id="IPR007608">
    <property type="entry name" value="Senescence_reg_S40"/>
</dbReference>
<organism evidence="3 4">
    <name type="scientific">Platanthera zijinensis</name>
    <dbReference type="NCBI Taxonomy" id="2320716"/>
    <lineage>
        <taxon>Eukaryota</taxon>
        <taxon>Viridiplantae</taxon>
        <taxon>Streptophyta</taxon>
        <taxon>Embryophyta</taxon>
        <taxon>Tracheophyta</taxon>
        <taxon>Spermatophyta</taxon>
        <taxon>Magnoliopsida</taxon>
        <taxon>Liliopsida</taxon>
        <taxon>Asparagales</taxon>
        <taxon>Orchidaceae</taxon>
        <taxon>Orchidoideae</taxon>
        <taxon>Orchideae</taxon>
        <taxon>Orchidinae</taxon>
        <taxon>Platanthera</taxon>
    </lineage>
</organism>
<sequence length="222" mass="24452">MAETGSTGMSLPASPNYKNASPFSSSFRVLRFADHRSSTPSPVNHYELDEDDVLWSQDLYSDLSSAGGDSPDSTHSGFGLSDSSPSFLSDLRRRPFLTERYGLSAALSEDQDPPVHHERMLAINVPIKRDAMEAGVNTVFHQSAPMNVPAWPRGRRNLSGDLGEENDEEEDDSVAEMIPPHVIVAKSHAMSFSVFEGVGRTLKGRDLRRVRNAVFQKTGFLD</sequence>
<comment type="similarity">
    <text evidence="1">Belongs to the senescence regulator S40 family.</text>
</comment>
<evidence type="ECO:0000313" key="4">
    <source>
        <dbReference type="Proteomes" id="UP001418222"/>
    </source>
</evidence>
<dbReference type="PANTHER" id="PTHR33083:SF123">
    <property type="entry name" value="EXPRESSED PROTEIN"/>
    <property type="match status" value="1"/>
</dbReference>
<name>A0AAP0GFF2_9ASPA</name>
<proteinExistence type="inferred from homology"/>
<dbReference type="Pfam" id="PF04520">
    <property type="entry name" value="Senescence_reg"/>
    <property type="match status" value="1"/>
</dbReference>
<keyword evidence="4" id="KW-1185">Reference proteome</keyword>
<gene>
    <name evidence="3" type="ORF">KSP39_PZI000771</name>
</gene>
<protein>
    <recommendedName>
        <fullName evidence="5">Senescence regulator</fullName>
    </recommendedName>
</protein>